<sequence>MGQSKGNFEVRNNVPPLIVGVSETGQEEETFKVIEGGHVTFECQLHQGHPQPSRIWFKGPDLVPVNQTVVGGGERLVISKTTVEDAETYECVAENEVGFSVKHFLLEVQTPPTVNVTHLTEEGLQVEDTLLDGGSPLELPSDGRPRRTEVKASISTTEGSTVTIPCPIKGNPHPHILWQKGTRSLLPSPRVVISPS</sequence>
<dbReference type="GO" id="GO:0030424">
    <property type="term" value="C:axon"/>
    <property type="evidence" value="ECO:0007669"/>
    <property type="project" value="TreeGrafter"/>
</dbReference>
<dbReference type="PROSITE" id="PS50835">
    <property type="entry name" value="IG_LIKE"/>
    <property type="match status" value="2"/>
</dbReference>
<dbReference type="InterPro" id="IPR036179">
    <property type="entry name" value="Ig-like_dom_sf"/>
</dbReference>
<dbReference type="GO" id="GO:0008046">
    <property type="term" value="F:axon guidance receptor activity"/>
    <property type="evidence" value="ECO:0007669"/>
    <property type="project" value="TreeGrafter"/>
</dbReference>
<keyword evidence="4" id="KW-1185">Reference proteome</keyword>
<evidence type="ECO:0000313" key="3">
    <source>
        <dbReference type="EMBL" id="KAB7496286.1"/>
    </source>
</evidence>
<dbReference type="GO" id="GO:0005886">
    <property type="term" value="C:plasma membrane"/>
    <property type="evidence" value="ECO:0007669"/>
    <property type="project" value="TreeGrafter"/>
</dbReference>
<dbReference type="SMART" id="SM00409">
    <property type="entry name" value="IG"/>
    <property type="match status" value="1"/>
</dbReference>
<dbReference type="EMBL" id="SEYY01021545">
    <property type="protein sequence ID" value="KAB7496286.1"/>
    <property type="molecule type" value="Genomic_DNA"/>
</dbReference>
<dbReference type="InterPro" id="IPR013783">
    <property type="entry name" value="Ig-like_fold"/>
</dbReference>
<dbReference type="Gene3D" id="2.60.40.10">
    <property type="entry name" value="Immunoglobulins"/>
    <property type="match status" value="2"/>
</dbReference>
<dbReference type="Proteomes" id="UP000326759">
    <property type="component" value="Unassembled WGS sequence"/>
</dbReference>
<dbReference type="SMART" id="SM00408">
    <property type="entry name" value="IGc2"/>
    <property type="match status" value="1"/>
</dbReference>
<protein>
    <recommendedName>
        <fullName evidence="2">Ig-like domain-containing protein</fullName>
    </recommendedName>
</protein>
<feature type="domain" description="Ig-like" evidence="2">
    <location>
        <begin position="145"/>
        <end position="196"/>
    </location>
</feature>
<dbReference type="AlphaFoldDB" id="A0A5N5SQD3"/>
<dbReference type="InterPro" id="IPR050958">
    <property type="entry name" value="Cell_Adh-Cytoskel_Orgn"/>
</dbReference>
<dbReference type="Pfam" id="PF13927">
    <property type="entry name" value="Ig_3"/>
    <property type="match status" value="1"/>
</dbReference>
<dbReference type="GO" id="GO:0043025">
    <property type="term" value="C:neuronal cell body"/>
    <property type="evidence" value="ECO:0007669"/>
    <property type="project" value="TreeGrafter"/>
</dbReference>
<dbReference type="SUPFAM" id="SSF48726">
    <property type="entry name" value="Immunoglobulin"/>
    <property type="match status" value="2"/>
</dbReference>
<comment type="caution">
    <text evidence="3">The sequence shown here is derived from an EMBL/GenBank/DDBJ whole genome shotgun (WGS) entry which is preliminary data.</text>
</comment>
<dbReference type="PANTHER" id="PTHR45080">
    <property type="entry name" value="CONTACTIN 5"/>
    <property type="match status" value="1"/>
</dbReference>
<evidence type="ECO:0000259" key="2">
    <source>
        <dbReference type="PROSITE" id="PS50835"/>
    </source>
</evidence>
<dbReference type="OrthoDB" id="438268at2759"/>
<proteinExistence type="predicted"/>
<name>A0A5N5SQD3_9CRUS</name>
<dbReference type="InterPro" id="IPR007110">
    <property type="entry name" value="Ig-like_dom"/>
</dbReference>
<dbReference type="Pfam" id="PF07679">
    <property type="entry name" value="I-set"/>
    <property type="match status" value="1"/>
</dbReference>
<dbReference type="GO" id="GO:0050808">
    <property type="term" value="P:synapse organization"/>
    <property type="evidence" value="ECO:0007669"/>
    <property type="project" value="TreeGrafter"/>
</dbReference>
<feature type="domain" description="Ig-like" evidence="2">
    <location>
        <begin position="16"/>
        <end position="102"/>
    </location>
</feature>
<dbReference type="InterPro" id="IPR003599">
    <property type="entry name" value="Ig_sub"/>
</dbReference>
<keyword evidence="1" id="KW-0393">Immunoglobulin domain</keyword>
<accession>A0A5N5SQD3</accession>
<evidence type="ECO:0000313" key="4">
    <source>
        <dbReference type="Proteomes" id="UP000326759"/>
    </source>
</evidence>
<evidence type="ECO:0000256" key="1">
    <source>
        <dbReference type="ARBA" id="ARBA00023319"/>
    </source>
</evidence>
<dbReference type="PANTHER" id="PTHR45080:SF34">
    <property type="entry name" value="MYOSIN LIGHT CHAIN KINASE, SMOOTH MUSCLE-LIKE"/>
    <property type="match status" value="1"/>
</dbReference>
<organism evidence="3 4">
    <name type="scientific">Armadillidium nasatum</name>
    <dbReference type="NCBI Taxonomy" id="96803"/>
    <lineage>
        <taxon>Eukaryota</taxon>
        <taxon>Metazoa</taxon>
        <taxon>Ecdysozoa</taxon>
        <taxon>Arthropoda</taxon>
        <taxon>Crustacea</taxon>
        <taxon>Multicrustacea</taxon>
        <taxon>Malacostraca</taxon>
        <taxon>Eumalacostraca</taxon>
        <taxon>Peracarida</taxon>
        <taxon>Isopoda</taxon>
        <taxon>Oniscidea</taxon>
        <taxon>Crinocheta</taxon>
        <taxon>Armadillidiidae</taxon>
        <taxon>Armadillidium</taxon>
    </lineage>
</organism>
<dbReference type="InterPro" id="IPR013098">
    <property type="entry name" value="Ig_I-set"/>
</dbReference>
<dbReference type="CDD" id="cd00096">
    <property type="entry name" value="Ig"/>
    <property type="match status" value="1"/>
</dbReference>
<dbReference type="InterPro" id="IPR003598">
    <property type="entry name" value="Ig_sub2"/>
</dbReference>
<reference evidence="3 4" key="1">
    <citation type="journal article" date="2019" name="PLoS Biol.">
        <title>Sex chromosomes control vertical transmission of feminizing Wolbachia symbionts in an isopod.</title>
        <authorList>
            <person name="Becking T."/>
            <person name="Chebbi M.A."/>
            <person name="Giraud I."/>
            <person name="Moumen B."/>
            <person name="Laverre T."/>
            <person name="Caubet Y."/>
            <person name="Peccoud J."/>
            <person name="Gilbert C."/>
            <person name="Cordaux R."/>
        </authorList>
    </citation>
    <scope>NUCLEOTIDE SEQUENCE [LARGE SCALE GENOMIC DNA]</scope>
    <source>
        <strain evidence="3">ANa2</strain>
        <tissue evidence="3">Whole body excluding digestive tract and cuticle</tissue>
    </source>
</reference>
<dbReference type="GO" id="GO:0007156">
    <property type="term" value="P:homophilic cell adhesion via plasma membrane adhesion molecules"/>
    <property type="evidence" value="ECO:0007669"/>
    <property type="project" value="TreeGrafter"/>
</dbReference>
<gene>
    <name evidence="3" type="ORF">Anas_07055</name>
</gene>